<feature type="transmembrane region" description="Helical" evidence="7">
    <location>
        <begin position="168"/>
        <end position="192"/>
    </location>
</feature>
<feature type="transmembrane region" description="Helical" evidence="7">
    <location>
        <begin position="44"/>
        <end position="68"/>
    </location>
</feature>
<organism evidence="9 10">
    <name type="scientific">Aspergillus aculeatus (strain ATCC 16872 / CBS 172.66 / WB 5094)</name>
    <dbReference type="NCBI Taxonomy" id="690307"/>
    <lineage>
        <taxon>Eukaryota</taxon>
        <taxon>Fungi</taxon>
        <taxon>Dikarya</taxon>
        <taxon>Ascomycota</taxon>
        <taxon>Pezizomycotina</taxon>
        <taxon>Eurotiomycetes</taxon>
        <taxon>Eurotiomycetidae</taxon>
        <taxon>Eurotiales</taxon>
        <taxon>Aspergillaceae</taxon>
        <taxon>Aspergillus</taxon>
        <taxon>Aspergillus subgen. Circumdati</taxon>
    </lineage>
</organism>
<evidence type="ECO:0000256" key="4">
    <source>
        <dbReference type="ARBA" id="ARBA00023136"/>
    </source>
</evidence>
<dbReference type="InterPro" id="IPR052337">
    <property type="entry name" value="SAT4-like"/>
</dbReference>
<feature type="transmembrane region" description="Helical" evidence="7">
    <location>
        <begin position="120"/>
        <end position="140"/>
    </location>
</feature>
<dbReference type="GeneID" id="30969807"/>
<dbReference type="InterPro" id="IPR049326">
    <property type="entry name" value="Rhodopsin_dom_fungi"/>
</dbReference>
<feature type="transmembrane region" description="Helical" evidence="7">
    <location>
        <begin position="204"/>
        <end position="222"/>
    </location>
</feature>
<evidence type="ECO:0000256" key="5">
    <source>
        <dbReference type="ARBA" id="ARBA00038359"/>
    </source>
</evidence>
<keyword evidence="4 7" id="KW-0472">Membrane</keyword>
<evidence type="ECO:0000256" key="2">
    <source>
        <dbReference type="ARBA" id="ARBA00022692"/>
    </source>
</evidence>
<dbReference type="GO" id="GO:0016020">
    <property type="term" value="C:membrane"/>
    <property type="evidence" value="ECO:0007669"/>
    <property type="project" value="UniProtKB-SubCell"/>
</dbReference>
<feature type="region of interest" description="Disordered" evidence="6">
    <location>
        <begin position="269"/>
        <end position="288"/>
    </location>
</feature>
<evidence type="ECO:0000259" key="8">
    <source>
        <dbReference type="Pfam" id="PF20684"/>
    </source>
</evidence>
<evidence type="ECO:0000256" key="6">
    <source>
        <dbReference type="SAM" id="MobiDB-lite"/>
    </source>
</evidence>
<dbReference type="PANTHER" id="PTHR33048">
    <property type="entry name" value="PTH11-LIKE INTEGRAL MEMBRANE PROTEIN (AFU_ORTHOLOGUE AFUA_5G11245)"/>
    <property type="match status" value="1"/>
</dbReference>
<feature type="domain" description="Rhodopsin" evidence="8">
    <location>
        <begin position="28"/>
        <end position="265"/>
    </location>
</feature>
<gene>
    <name evidence="9" type="ORF">ASPACDRAFT_116530</name>
</gene>
<name>A0A1L9WZU1_ASPA1</name>
<evidence type="ECO:0000256" key="7">
    <source>
        <dbReference type="SAM" id="Phobius"/>
    </source>
</evidence>
<evidence type="ECO:0000313" key="10">
    <source>
        <dbReference type="Proteomes" id="UP000184546"/>
    </source>
</evidence>
<evidence type="ECO:0000256" key="1">
    <source>
        <dbReference type="ARBA" id="ARBA00004141"/>
    </source>
</evidence>
<dbReference type="OMA" id="NGLGAHT"/>
<accession>A0A1L9WZU1</accession>
<dbReference type="PANTHER" id="PTHR33048:SF57">
    <property type="entry name" value="INTEGRAL MEMBRANE PROTEIN-RELATED"/>
    <property type="match status" value="1"/>
</dbReference>
<protein>
    <recommendedName>
        <fullName evidence="8">Rhodopsin domain-containing protein</fullName>
    </recommendedName>
</protein>
<dbReference type="Pfam" id="PF20684">
    <property type="entry name" value="Fung_rhodopsin"/>
    <property type="match status" value="1"/>
</dbReference>
<comment type="similarity">
    <text evidence="5">Belongs to the SAT4 family.</text>
</comment>
<dbReference type="OrthoDB" id="10017208at2759"/>
<dbReference type="Proteomes" id="UP000184546">
    <property type="component" value="Unassembled WGS sequence"/>
</dbReference>
<dbReference type="RefSeq" id="XP_020057965.1">
    <property type="nucleotide sequence ID" value="XM_020195993.1"/>
</dbReference>
<proteinExistence type="inferred from homology"/>
<feature type="transmembrane region" description="Helical" evidence="7">
    <location>
        <begin position="12"/>
        <end position="32"/>
    </location>
</feature>
<sequence>MATSHTSSTTVNALNLIFTVLAVCAVGLRFYTQRVTRRESNVSDYMLVIGTIATVSVTVVGYLMVYIGGAGKHVTELTETEMENVLKLFIAAPILWGVATTAIKLSILAFYYIVFRNRQLWIAVYCTAAATICLFIITFVEPLVQCRPFRYTWDKYHTTGTCVNMQPLLIAIAALNLAIDLTIFCLPLPTLWRLQMNLRKKLELSVIFLLGLIVCVMSGIRIKALIQLDQNDFTFTVLDDCLYGLLEISLGIINACLPFLRPLASSARLGSRTGGSQSKGQLLSDEPPRARKQQQLLSGASTDTVSLHKVAGNSGCATHISLGPEDTGTGERVGGGKRIMVNRSVSMSIQTGSQTEVSELV</sequence>
<reference evidence="10" key="1">
    <citation type="journal article" date="2017" name="Genome Biol.">
        <title>Comparative genomics reveals high biological diversity and specific adaptations in the industrially and medically important fungal genus Aspergillus.</title>
        <authorList>
            <person name="de Vries R.P."/>
            <person name="Riley R."/>
            <person name="Wiebenga A."/>
            <person name="Aguilar-Osorio G."/>
            <person name="Amillis S."/>
            <person name="Uchima C.A."/>
            <person name="Anderluh G."/>
            <person name="Asadollahi M."/>
            <person name="Askin M."/>
            <person name="Barry K."/>
            <person name="Battaglia E."/>
            <person name="Bayram O."/>
            <person name="Benocci T."/>
            <person name="Braus-Stromeyer S.A."/>
            <person name="Caldana C."/>
            <person name="Canovas D."/>
            <person name="Cerqueira G.C."/>
            <person name="Chen F."/>
            <person name="Chen W."/>
            <person name="Choi C."/>
            <person name="Clum A."/>
            <person name="Dos Santos R.A."/>
            <person name="Damasio A.R."/>
            <person name="Diallinas G."/>
            <person name="Emri T."/>
            <person name="Fekete E."/>
            <person name="Flipphi M."/>
            <person name="Freyberg S."/>
            <person name="Gallo A."/>
            <person name="Gournas C."/>
            <person name="Habgood R."/>
            <person name="Hainaut M."/>
            <person name="Harispe M.L."/>
            <person name="Henrissat B."/>
            <person name="Hilden K.S."/>
            <person name="Hope R."/>
            <person name="Hossain A."/>
            <person name="Karabika E."/>
            <person name="Karaffa L."/>
            <person name="Karanyi Z."/>
            <person name="Krasevec N."/>
            <person name="Kuo A."/>
            <person name="Kusch H."/>
            <person name="LaButti K."/>
            <person name="Lagendijk E.L."/>
            <person name="Lapidus A."/>
            <person name="Levasseur A."/>
            <person name="Lindquist E."/>
            <person name="Lipzen A."/>
            <person name="Logrieco A.F."/>
            <person name="MacCabe A."/>
            <person name="Maekelae M.R."/>
            <person name="Malavazi I."/>
            <person name="Melin P."/>
            <person name="Meyer V."/>
            <person name="Mielnichuk N."/>
            <person name="Miskei M."/>
            <person name="Molnar A.P."/>
            <person name="Mule G."/>
            <person name="Ngan C.Y."/>
            <person name="Orejas M."/>
            <person name="Orosz E."/>
            <person name="Ouedraogo J.P."/>
            <person name="Overkamp K.M."/>
            <person name="Park H.-S."/>
            <person name="Perrone G."/>
            <person name="Piumi F."/>
            <person name="Punt P.J."/>
            <person name="Ram A.F."/>
            <person name="Ramon A."/>
            <person name="Rauscher S."/>
            <person name="Record E."/>
            <person name="Riano-Pachon D.M."/>
            <person name="Robert V."/>
            <person name="Roehrig J."/>
            <person name="Ruller R."/>
            <person name="Salamov A."/>
            <person name="Salih N.S."/>
            <person name="Samson R.A."/>
            <person name="Sandor E."/>
            <person name="Sanguinetti M."/>
            <person name="Schuetze T."/>
            <person name="Sepcic K."/>
            <person name="Shelest E."/>
            <person name="Sherlock G."/>
            <person name="Sophianopoulou V."/>
            <person name="Squina F.M."/>
            <person name="Sun H."/>
            <person name="Susca A."/>
            <person name="Todd R.B."/>
            <person name="Tsang A."/>
            <person name="Unkles S.E."/>
            <person name="van de Wiele N."/>
            <person name="van Rossen-Uffink D."/>
            <person name="Oliveira J.V."/>
            <person name="Vesth T.C."/>
            <person name="Visser J."/>
            <person name="Yu J.-H."/>
            <person name="Zhou M."/>
            <person name="Andersen M.R."/>
            <person name="Archer D.B."/>
            <person name="Baker S.E."/>
            <person name="Benoit I."/>
            <person name="Brakhage A.A."/>
            <person name="Braus G.H."/>
            <person name="Fischer R."/>
            <person name="Frisvad J.C."/>
            <person name="Goldman G.H."/>
            <person name="Houbraken J."/>
            <person name="Oakley B."/>
            <person name="Pocsi I."/>
            <person name="Scazzocchio C."/>
            <person name="Seiboth B."/>
            <person name="vanKuyk P.A."/>
            <person name="Wortman J."/>
            <person name="Dyer P.S."/>
            <person name="Grigoriev I.V."/>
        </authorList>
    </citation>
    <scope>NUCLEOTIDE SEQUENCE [LARGE SCALE GENOMIC DNA]</scope>
    <source>
        <strain evidence="10">ATCC 16872 / CBS 172.66 / WB 5094</strain>
    </source>
</reference>
<evidence type="ECO:0000313" key="9">
    <source>
        <dbReference type="EMBL" id="OJK01626.1"/>
    </source>
</evidence>
<dbReference type="VEuPathDB" id="FungiDB:ASPACDRAFT_116530"/>
<feature type="transmembrane region" description="Helical" evidence="7">
    <location>
        <begin position="242"/>
        <end position="260"/>
    </location>
</feature>
<dbReference type="EMBL" id="KV878974">
    <property type="protein sequence ID" value="OJK01626.1"/>
    <property type="molecule type" value="Genomic_DNA"/>
</dbReference>
<keyword evidence="3 7" id="KW-1133">Transmembrane helix</keyword>
<keyword evidence="10" id="KW-1185">Reference proteome</keyword>
<comment type="subcellular location">
    <subcellularLocation>
        <location evidence="1">Membrane</location>
        <topology evidence="1">Multi-pass membrane protein</topology>
    </subcellularLocation>
</comment>
<evidence type="ECO:0000256" key="3">
    <source>
        <dbReference type="ARBA" id="ARBA00022989"/>
    </source>
</evidence>
<keyword evidence="2 7" id="KW-0812">Transmembrane</keyword>
<dbReference type="AlphaFoldDB" id="A0A1L9WZU1"/>
<feature type="transmembrane region" description="Helical" evidence="7">
    <location>
        <begin position="88"/>
        <end position="113"/>
    </location>
</feature>